<keyword evidence="1" id="KW-0812">Transmembrane</keyword>
<keyword evidence="1" id="KW-1133">Transmembrane helix</keyword>
<dbReference type="Proteomes" id="UP000694621">
    <property type="component" value="Unplaced"/>
</dbReference>
<reference evidence="2" key="1">
    <citation type="submission" date="2025-08" db="UniProtKB">
        <authorList>
            <consortium name="Ensembl"/>
        </authorList>
    </citation>
    <scope>IDENTIFICATION</scope>
</reference>
<evidence type="ECO:0000256" key="1">
    <source>
        <dbReference type="SAM" id="Phobius"/>
    </source>
</evidence>
<dbReference type="Ensembl" id="ENSAMXT00005007668.1">
    <property type="protein sequence ID" value="ENSAMXP00005006773.1"/>
    <property type="gene ID" value="ENSAMXG00005004046.1"/>
</dbReference>
<keyword evidence="1" id="KW-0472">Membrane</keyword>
<dbReference type="AlphaFoldDB" id="A0A8B9H4K7"/>
<protein>
    <submittedName>
        <fullName evidence="2">Uncharacterized protein</fullName>
    </submittedName>
</protein>
<evidence type="ECO:0000313" key="2">
    <source>
        <dbReference type="Ensembl" id="ENSAMXP00005006773.1"/>
    </source>
</evidence>
<organism evidence="2 3">
    <name type="scientific">Astyanax mexicanus</name>
    <name type="common">Blind cave fish</name>
    <name type="synonym">Astyanax fasciatus mexicanus</name>
    <dbReference type="NCBI Taxonomy" id="7994"/>
    <lineage>
        <taxon>Eukaryota</taxon>
        <taxon>Metazoa</taxon>
        <taxon>Chordata</taxon>
        <taxon>Craniata</taxon>
        <taxon>Vertebrata</taxon>
        <taxon>Euteleostomi</taxon>
        <taxon>Actinopterygii</taxon>
        <taxon>Neopterygii</taxon>
        <taxon>Teleostei</taxon>
        <taxon>Ostariophysi</taxon>
        <taxon>Characiformes</taxon>
        <taxon>Characoidei</taxon>
        <taxon>Acestrorhamphidae</taxon>
        <taxon>Acestrorhamphinae</taxon>
        <taxon>Astyanax</taxon>
    </lineage>
</organism>
<accession>A0A8B9H4K7</accession>
<name>A0A8B9H4K7_ASTMX</name>
<evidence type="ECO:0000313" key="3">
    <source>
        <dbReference type="Proteomes" id="UP000694621"/>
    </source>
</evidence>
<feature type="transmembrane region" description="Helical" evidence="1">
    <location>
        <begin position="60"/>
        <end position="77"/>
    </location>
</feature>
<sequence>FAEVGSQNDYSSGIVFDTHSKMVMSQGGTFEKMKEKVMNLTIIIFKMHQFHKKQPRPPGLFLYCIFIGLTLYILMISQRNRHR</sequence>
<proteinExistence type="predicted"/>